<dbReference type="PROSITE" id="PS50011">
    <property type="entry name" value="PROTEIN_KINASE_DOM"/>
    <property type="match status" value="1"/>
</dbReference>
<evidence type="ECO:0000313" key="8">
    <source>
        <dbReference type="EMBL" id="ETO29982.1"/>
    </source>
</evidence>
<feature type="compositionally biased region" description="Polar residues" evidence="6">
    <location>
        <begin position="119"/>
        <end position="131"/>
    </location>
</feature>
<dbReference type="PANTHER" id="PTHR24349">
    <property type="entry name" value="SERINE/THREONINE-PROTEIN KINASE"/>
    <property type="match status" value="1"/>
</dbReference>
<dbReference type="InterPro" id="IPR000719">
    <property type="entry name" value="Prot_kinase_dom"/>
</dbReference>
<feature type="compositionally biased region" description="Basic and acidic residues" evidence="6">
    <location>
        <begin position="132"/>
        <end position="162"/>
    </location>
</feature>
<dbReference type="InterPro" id="IPR011009">
    <property type="entry name" value="Kinase-like_dom_sf"/>
</dbReference>
<dbReference type="AlphaFoldDB" id="X6NXI7"/>
<keyword evidence="2" id="KW-0808">Transferase</keyword>
<comment type="caution">
    <text evidence="8">The sequence shown here is derived from an EMBL/GenBank/DDBJ whole genome shotgun (WGS) entry which is preliminary data.</text>
</comment>
<evidence type="ECO:0000256" key="6">
    <source>
        <dbReference type="SAM" id="MobiDB-lite"/>
    </source>
</evidence>
<dbReference type="GO" id="GO:0004674">
    <property type="term" value="F:protein serine/threonine kinase activity"/>
    <property type="evidence" value="ECO:0007669"/>
    <property type="project" value="UniProtKB-KW"/>
</dbReference>
<reference evidence="8 9" key="1">
    <citation type="journal article" date="2013" name="Curr. Biol.">
        <title>The Genome of the Foraminiferan Reticulomyxa filosa.</title>
        <authorList>
            <person name="Glockner G."/>
            <person name="Hulsmann N."/>
            <person name="Schleicher M."/>
            <person name="Noegel A.A."/>
            <person name="Eichinger L."/>
            <person name="Gallinger C."/>
            <person name="Pawlowski J."/>
            <person name="Sierra R."/>
            <person name="Euteneuer U."/>
            <person name="Pillet L."/>
            <person name="Moustafa A."/>
            <person name="Platzer M."/>
            <person name="Groth M."/>
            <person name="Szafranski K."/>
            <person name="Schliwa M."/>
        </authorList>
    </citation>
    <scope>NUCLEOTIDE SEQUENCE [LARGE SCALE GENOMIC DNA]</scope>
</reference>
<dbReference type="Pfam" id="PF00069">
    <property type="entry name" value="Pkinase"/>
    <property type="match status" value="1"/>
</dbReference>
<evidence type="ECO:0000256" key="3">
    <source>
        <dbReference type="ARBA" id="ARBA00022741"/>
    </source>
</evidence>
<keyword evidence="1" id="KW-0723">Serine/threonine-protein kinase</keyword>
<keyword evidence="3" id="KW-0547">Nucleotide-binding</keyword>
<dbReference type="InterPro" id="IPR050205">
    <property type="entry name" value="CDPK_Ser/Thr_kinases"/>
</dbReference>
<protein>
    <recommendedName>
        <fullName evidence="7">Protein kinase domain-containing protein</fullName>
    </recommendedName>
</protein>
<evidence type="ECO:0000256" key="4">
    <source>
        <dbReference type="ARBA" id="ARBA00022777"/>
    </source>
</evidence>
<organism evidence="8 9">
    <name type="scientific">Reticulomyxa filosa</name>
    <dbReference type="NCBI Taxonomy" id="46433"/>
    <lineage>
        <taxon>Eukaryota</taxon>
        <taxon>Sar</taxon>
        <taxon>Rhizaria</taxon>
        <taxon>Retaria</taxon>
        <taxon>Foraminifera</taxon>
        <taxon>Monothalamids</taxon>
        <taxon>Reticulomyxidae</taxon>
        <taxon>Reticulomyxa</taxon>
    </lineage>
</organism>
<feature type="compositionally biased region" description="Polar residues" evidence="6">
    <location>
        <begin position="163"/>
        <end position="183"/>
    </location>
</feature>
<proteinExistence type="predicted"/>
<keyword evidence="9" id="KW-1185">Reference proteome</keyword>
<dbReference type="Gene3D" id="1.10.510.10">
    <property type="entry name" value="Transferase(Phosphotransferase) domain 1"/>
    <property type="match status" value="1"/>
</dbReference>
<sequence>MTIRGGTVAYVPPEVWKEQPSGREVDVWSLGCIMHLLLRGVLPFDGKTPLEVKQRTLNKQLDLTTHPQWENAKDLLTKMLIKDPKHRIDVHEAMAHPWFADIEKDALQVHTNLQVSSFLNSKPVPNSTSGLETEKPEEHKILNEEHKTSNEEHKTSNEESTTKARQSVNNLTSRADVSLPSTE</sequence>
<keyword evidence="4" id="KW-0418">Kinase</keyword>
<dbReference type="SUPFAM" id="SSF56112">
    <property type="entry name" value="Protein kinase-like (PK-like)"/>
    <property type="match status" value="1"/>
</dbReference>
<accession>X6NXI7</accession>
<gene>
    <name evidence="8" type="ORF">RFI_07139</name>
</gene>
<name>X6NXI7_RETFI</name>
<evidence type="ECO:0000313" key="9">
    <source>
        <dbReference type="Proteomes" id="UP000023152"/>
    </source>
</evidence>
<dbReference type="EMBL" id="ASPP01005740">
    <property type="protein sequence ID" value="ETO29982.1"/>
    <property type="molecule type" value="Genomic_DNA"/>
</dbReference>
<evidence type="ECO:0000256" key="1">
    <source>
        <dbReference type="ARBA" id="ARBA00022527"/>
    </source>
</evidence>
<evidence type="ECO:0000256" key="5">
    <source>
        <dbReference type="ARBA" id="ARBA00022840"/>
    </source>
</evidence>
<evidence type="ECO:0000259" key="7">
    <source>
        <dbReference type="PROSITE" id="PS50011"/>
    </source>
</evidence>
<dbReference type="OrthoDB" id="541276at2759"/>
<keyword evidence="5" id="KW-0067">ATP-binding</keyword>
<dbReference type="Proteomes" id="UP000023152">
    <property type="component" value="Unassembled WGS sequence"/>
</dbReference>
<evidence type="ECO:0000256" key="2">
    <source>
        <dbReference type="ARBA" id="ARBA00022679"/>
    </source>
</evidence>
<feature type="domain" description="Protein kinase" evidence="7">
    <location>
        <begin position="1"/>
        <end position="99"/>
    </location>
</feature>
<dbReference type="GO" id="GO:0005524">
    <property type="term" value="F:ATP binding"/>
    <property type="evidence" value="ECO:0007669"/>
    <property type="project" value="UniProtKB-KW"/>
</dbReference>
<feature type="region of interest" description="Disordered" evidence="6">
    <location>
        <begin position="119"/>
        <end position="183"/>
    </location>
</feature>